<evidence type="ECO:0000256" key="4">
    <source>
        <dbReference type="ARBA" id="ARBA00023027"/>
    </source>
</evidence>
<dbReference type="Proteomes" id="UP000828390">
    <property type="component" value="Unassembled WGS sequence"/>
</dbReference>
<evidence type="ECO:0000259" key="10">
    <source>
        <dbReference type="PROSITE" id="PS51059"/>
    </source>
</evidence>
<dbReference type="EC" id="2.4.2.-" evidence="7"/>
<dbReference type="PROSITE" id="PS51154">
    <property type="entry name" value="MACRO"/>
    <property type="match status" value="1"/>
</dbReference>
<comment type="caution">
    <text evidence="12">The sequence shown here is derived from an EMBL/GenBank/DDBJ whole genome shotgun (WGS) entry which is preliminary data.</text>
</comment>
<evidence type="ECO:0000256" key="8">
    <source>
        <dbReference type="SAM" id="MobiDB-lite"/>
    </source>
</evidence>
<keyword evidence="2 7" id="KW-0328">Glycosyltransferase</keyword>
<evidence type="ECO:0000259" key="9">
    <source>
        <dbReference type="PROSITE" id="PS50001"/>
    </source>
</evidence>
<dbReference type="InterPro" id="IPR012317">
    <property type="entry name" value="Poly(ADP-ribose)pol_cat_dom"/>
</dbReference>
<dbReference type="GO" id="GO:0010629">
    <property type="term" value="P:negative regulation of gene expression"/>
    <property type="evidence" value="ECO:0007669"/>
    <property type="project" value="TreeGrafter"/>
</dbReference>
<protein>
    <recommendedName>
        <fullName evidence="7">Poly [ADP-ribose] polymerase</fullName>
        <shortName evidence="7">PARP</shortName>
        <ecNumber evidence="7">2.4.2.-</ecNumber>
    </recommendedName>
</protein>
<dbReference type="GO" id="GO:0003714">
    <property type="term" value="F:transcription corepressor activity"/>
    <property type="evidence" value="ECO:0007669"/>
    <property type="project" value="TreeGrafter"/>
</dbReference>
<dbReference type="Gene3D" id="3.30.505.10">
    <property type="entry name" value="SH2 domain"/>
    <property type="match status" value="1"/>
</dbReference>
<keyword evidence="4 7" id="KW-0520">NAD</keyword>
<evidence type="ECO:0000256" key="6">
    <source>
        <dbReference type="PROSITE-ProRule" id="PRU00191"/>
    </source>
</evidence>
<dbReference type="Gene3D" id="3.40.220.10">
    <property type="entry name" value="Leucine Aminopeptidase, subunit E, domain 1"/>
    <property type="match status" value="1"/>
</dbReference>
<sequence length="649" mass="72231">MFKKVLRKSSNKGSNVEGQVGSLQCGGIAVILLTADIAELPIKVDVIVTTVTSHLNHDRAKCSKDIVEKAGKAMQLEIRKHEDKVPLKEGDLIATSGGSLACSKVYHLILLPRKQDYSKAIKTLVKKCLEEANVSSLKTIAFPALGTGKLRFPKSDVANAMFEAVEEFSRGNPSSSVCVVYFVLFPSNTDVFTVFKTACAARELSPGADGASLHNGRLNQNKLQKTAGKTEGHVAVATSITSSFSDCTSTQVGSLENEEFFFGNISRVDAEQKLLVHPVGVYLVRNSESKPGSYVISVDSGELVSPCPRDDLGPFNERDSQTNKKTETSEQHMVPSELYTRHRQPLLSQAFASSAVAEAKSERMTIEFCSYMYTANIHPPPYWTKFTSDKSIKEWKLNGTGETPLYLVDVDQETYTIIQGLVRNSWEAITLGLGREAEELCNLKYDGLKITKIQRVENPTLYEQYATRRQAMFLASGKAGIYPMLSDVPDMKGGASHIRELLNDKWSKRLYQEVNEEYFFHGTKTERAGQVYAQGLDPRLAAKGVLGPAVYMAENSTKADQYSDSKNARRSTGLTMFLVRACLGNICRVTDCRRIRRPPCTDFSCNNHECQHVIRYDSVVSEEQFIFREFVVYDGSQVYPEYVINYDRV</sequence>
<dbReference type="PROSITE" id="PS51059">
    <property type="entry name" value="PARP_CATALYTIC"/>
    <property type="match status" value="1"/>
</dbReference>
<dbReference type="InterPro" id="IPR000980">
    <property type="entry name" value="SH2"/>
</dbReference>
<name>A0A9D4K8G8_DREPO</name>
<keyword evidence="13" id="KW-1185">Reference proteome</keyword>
<comment type="subcellular location">
    <subcellularLocation>
        <location evidence="1">Nucleus</location>
    </subcellularLocation>
</comment>
<dbReference type="InterPro" id="IPR043472">
    <property type="entry name" value="Macro_dom-like"/>
</dbReference>
<dbReference type="InterPro" id="IPR052056">
    <property type="entry name" value="Mono-ARTD/PARP"/>
</dbReference>
<proteinExistence type="predicted"/>
<keyword evidence="6" id="KW-0727">SH2 domain</keyword>
<dbReference type="SUPFAM" id="SSF52949">
    <property type="entry name" value="Macro domain-like"/>
    <property type="match status" value="1"/>
</dbReference>
<evidence type="ECO:0000256" key="3">
    <source>
        <dbReference type="ARBA" id="ARBA00022679"/>
    </source>
</evidence>
<accession>A0A9D4K8G8</accession>
<dbReference type="PANTHER" id="PTHR14453:SF67">
    <property type="entry name" value="POLY [ADP-RIBOSE] POLYMERASE"/>
    <property type="match status" value="1"/>
</dbReference>
<organism evidence="12 13">
    <name type="scientific">Dreissena polymorpha</name>
    <name type="common">Zebra mussel</name>
    <name type="synonym">Mytilus polymorpha</name>
    <dbReference type="NCBI Taxonomy" id="45954"/>
    <lineage>
        <taxon>Eukaryota</taxon>
        <taxon>Metazoa</taxon>
        <taxon>Spiralia</taxon>
        <taxon>Lophotrochozoa</taxon>
        <taxon>Mollusca</taxon>
        <taxon>Bivalvia</taxon>
        <taxon>Autobranchia</taxon>
        <taxon>Heteroconchia</taxon>
        <taxon>Euheterodonta</taxon>
        <taxon>Imparidentia</taxon>
        <taxon>Neoheterodontei</taxon>
        <taxon>Myida</taxon>
        <taxon>Dreissenoidea</taxon>
        <taxon>Dreissenidae</taxon>
        <taxon>Dreissena</taxon>
    </lineage>
</organism>
<dbReference type="InterPro" id="IPR036860">
    <property type="entry name" value="SH2_dom_sf"/>
</dbReference>
<dbReference type="Pfam" id="PF01661">
    <property type="entry name" value="Macro"/>
    <property type="match status" value="1"/>
</dbReference>
<dbReference type="SUPFAM" id="SSF56399">
    <property type="entry name" value="ADP-ribosylation"/>
    <property type="match status" value="1"/>
</dbReference>
<dbReference type="EMBL" id="JAIWYP010000004">
    <property type="protein sequence ID" value="KAH3835072.1"/>
    <property type="molecule type" value="Genomic_DNA"/>
</dbReference>
<dbReference type="PROSITE" id="PS50001">
    <property type="entry name" value="SH2"/>
    <property type="match status" value="1"/>
</dbReference>
<reference evidence="12" key="2">
    <citation type="submission" date="2020-11" db="EMBL/GenBank/DDBJ databases">
        <authorList>
            <person name="McCartney M.A."/>
            <person name="Auch B."/>
            <person name="Kono T."/>
            <person name="Mallez S."/>
            <person name="Becker A."/>
            <person name="Gohl D.M."/>
            <person name="Silverstein K.A.T."/>
            <person name="Koren S."/>
            <person name="Bechman K.B."/>
            <person name="Herman A."/>
            <person name="Abrahante J.E."/>
            <person name="Garbe J."/>
        </authorList>
    </citation>
    <scope>NUCLEOTIDE SEQUENCE</scope>
    <source>
        <strain evidence="12">Duluth1</strain>
        <tissue evidence="12">Whole animal</tissue>
    </source>
</reference>
<dbReference type="InterPro" id="IPR002589">
    <property type="entry name" value="Macro_dom"/>
</dbReference>
<evidence type="ECO:0000256" key="2">
    <source>
        <dbReference type="ARBA" id="ARBA00022676"/>
    </source>
</evidence>
<dbReference type="AlphaFoldDB" id="A0A9D4K8G8"/>
<keyword evidence="3 7" id="KW-0808">Transferase</keyword>
<keyword evidence="5" id="KW-0539">Nucleus</keyword>
<dbReference type="SMART" id="SM00252">
    <property type="entry name" value="SH2"/>
    <property type="match status" value="1"/>
</dbReference>
<feature type="region of interest" description="Disordered" evidence="8">
    <location>
        <begin position="307"/>
        <end position="335"/>
    </location>
</feature>
<dbReference type="SUPFAM" id="SSF55550">
    <property type="entry name" value="SH2 domain"/>
    <property type="match status" value="1"/>
</dbReference>
<reference evidence="12" key="1">
    <citation type="journal article" date="2019" name="bioRxiv">
        <title>The Genome of the Zebra Mussel, Dreissena polymorpha: A Resource for Invasive Species Research.</title>
        <authorList>
            <person name="McCartney M.A."/>
            <person name="Auch B."/>
            <person name="Kono T."/>
            <person name="Mallez S."/>
            <person name="Zhang Y."/>
            <person name="Obille A."/>
            <person name="Becker A."/>
            <person name="Abrahante J.E."/>
            <person name="Garbe J."/>
            <person name="Badalamenti J.P."/>
            <person name="Herman A."/>
            <person name="Mangelson H."/>
            <person name="Liachko I."/>
            <person name="Sullivan S."/>
            <person name="Sone E.D."/>
            <person name="Koren S."/>
            <person name="Silverstein K.A.T."/>
            <person name="Beckman K.B."/>
            <person name="Gohl D.M."/>
        </authorList>
    </citation>
    <scope>NUCLEOTIDE SEQUENCE</scope>
    <source>
        <strain evidence="12">Duluth1</strain>
        <tissue evidence="12">Whole animal</tissue>
    </source>
</reference>
<dbReference type="Pfam" id="PF00644">
    <property type="entry name" value="PARP"/>
    <property type="match status" value="1"/>
</dbReference>
<dbReference type="Gene3D" id="3.90.228.10">
    <property type="match status" value="1"/>
</dbReference>
<dbReference type="GO" id="GO:0005634">
    <property type="term" value="C:nucleus"/>
    <property type="evidence" value="ECO:0007669"/>
    <property type="project" value="UniProtKB-SubCell"/>
</dbReference>
<feature type="domain" description="PARP catalytic" evidence="10">
    <location>
        <begin position="391"/>
        <end position="649"/>
    </location>
</feature>
<evidence type="ECO:0000256" key="7">
    <source>
        <dbReference type="RuleBase" id="RU362114"/>
    </source>
</evidence>
<evidence type="ECO:0000256" key="1">
    <source>
        <dbReference type="ARBA" id="ARBA00004123"/>
    </source>
</evidence>
<gene>
    <name evidence="12" type="ORF">DPMN_108410</name>
</gene>
<evidence type="ECO:0000259" key="11">
    <source>
        <dbReference type="PROSITE" id="PS51154"/>
    </source>
</evidence>
<feature type="domain" description="SH2" evidence="9">
    <location>
        <begin position="260"/>
        <end position="298"/>
    </location>
</feature>
<dbReference type="GO" id="GO:0005737">
    <property type="term" value="C:cytoplasm"/>
    <property type="evidence" value="ECO:0007669"/>
    <property type="project" value="TreeGrafter"/>
</dbReference>
<dbReference type="PANTHER" id="PTHR14453">
    <property type="entry name" value="PARP/ZINC FINGER CCCH TYPE DOMAIN CONTAINING PROTEIN"/>
    <property type="match status" value="1"/>
</dbReference>
<dbReference type="GO" id="GO:0003950">
    <property type="term" value="F:NAD+ poly-ADP-ribosyltransferase activity"/>
    <property type="evidence" value="ECO:0007669"/>
    <property type="project" value="UniProtKB-UniRule"/>
</dbReference>
<feature type="compositionally biased region" description="Basic and acidic residues" evidence="8">
    <location>
        <begin position="308"/>
        <end position="330"/>
    </location>
</feature>
<feature type="domain" description="Macro" evidence="11">
    <location>
        <begin position="17"/>
        <end position="203"/>
    </location>
</feature>
<evidence type="ECO:0000313" key="12">
    <source>
        <dbReference type="EMBL" id="KAH3835072.1"/>
    </source>
</evidence>
<dbReference type="Pfam" id="PF00017">
    <property type="entry name" value="SH2"/>
    <property type="match status" value="1"/>
</dbReference>
<evidence type="ECO:0000313" key="13">
    <source>
        <dbReference type="Proteomes" id="UP000828390"/>
    </source>
</evidence>
<evidence type="ECO:0000256" key="5">
    <source>
        <dbReference type="ARBA" id="ARBA00023242"/>
    </source>
</evidence>
<dbReference type="SMART" id="SM00506">
    <property type="entry name" value="A1pp"/>
    <property type="match status" value="1"/>
</dbReference>